<proteinExistence type="predicted"/>
<gene>
    <name evidence="2" type="ORF">ACFSUF_08055</name>
</gene>
<evidence type="ECO:0000313" key="3">
    <source>
        <dbReference type="Proteomes" id="UP001597541"/>
    </source>
</evidence>
<name>A0ABW5PDZ7_9BACL</name>
<keyword evidence="3" id="KW-1185">Reference proteome</keyword>
<evidence type="ECO:0000259" key="1">
    <source>
        <dbReference type="Pfam" id="PF01636"/>
    </source>
</evidence>
<dbReference type="EMBL" id="JBHUME010000007">
    <property type="protein sequence ID" value="MFD2612372.1"/>
    <property type="molecule type" value="Genomic_DNA"/>
</dbReference>
<dbReference type="InterPro" id="IPR011009">
    <property type="entry name" value="Kinase-like_dom_sf"/>
</dbReference>
<accession>A0ABW5PDZ7</accession>
<comment type="caution">
    <text evidence="2">The sequence shown here is derived from an EMBL/GenBank/DDBJ whole genome shotgun (WGS) entry which is preliminary data.</text>
</comment>
<protein>
    <submittedName>
        <fullName evidence="2">Phosphotransferase</fullName>
    </submittedName>
</protein>
<sequence>MAADPAITEKLIRRKWRKLGLSADFHGFGGDVALAGTRMQCLKDSYKTSIWRLKIRAGNTKHTVILKVFKSYSRKKRPGNITELNMYRKARPLLKGAMPKIYSTHRKVNGDDRWVFMEYIRQLEGNIDYTPEQFSRIIPALAKMHARTYEDKFNKQLDTFVPWLPRYNSRTMGRNRKELQKSTLLYLDEAMKRPDLREVLSPSYKKLRRILRKGPDYFPEVVEAGQSIIHCDLSARNIGCNNVKDAVWDIKLLDWESAKYAPCWFDVIHLAGIYLGYRQEYAKQEEAIIRKCALHYAKEMKKHGITFKTDPVKLYKMAYLQLILERFLYHQLSWEIHGRKEGKLLRYFLRKIEEWGPELGL</sequence>
<evidence type="ECO:0000313" key="2">
    <source>
        <dbReference type="EMBL" id="MFD2612372.1"/>
    </source>
</evidence>
<organism evidence="2 3">
    <name type="scientific">Paenibacillus gansuensis</name>
    <dbReference type="NCBI Taxonomy" id="306542"/>
    <lineage>
        <taxon>Bacteria</taxon>
        <taxon>Bacillati</taxon>
        <taxon>Bacillota</taxon>
        <taxon>Bacilli</taxon>
        <taxon>Bacillales</taxon>
        <taxon>Paenibacillaceae</taxon>
        <taxon>Paenibacillus</taxon>
    </lineage>
</organism>
<dbReference type="RefSeq" id="WP_377601887.1">
    <property type="nucleotide sequence ID" value="NZ_JBHUME010000007.1"/>
</dbReference>
<reference evidence="3" key="1">
    <citation type="journal article" date="2019" name="Int. J. Syst. Evol. Microbiol.">
        <title>The Global Catalogue of Microorganisms (GCM) 10K type strain sequencing project: providing services to taxonomists for standard genome sequencing and annotation.</title>
        <authorList>
            <consortium name="The Broad Institute Genomics Platform"/>
            <consortium name="The Broad Institute Genome Sequencing Center for Infectious Disease"/>
            <person name="Wu L."/>
            <person name="Ma J."/>
        </authorList>
    </citation>
    <scope>NUCLEOTIDE SEQUENCE [LARGE SCALE GENOMIC DNA]</scope>
    <source>
        <strain evidence="3">KCTC 3950</strain>
    </source>
</reference>
<dbReference type="Proteomes" id="UP001597541">
    <property type="component" value="Unassembled WGS sequence"/>
</dbReference>
<dbReference type="Pfam" id="PF01636">
    <property type="entry name" value="APH"/>
    <property type="match status" value="1"/>
</dbReference>
<dbReference type="InterPro" id="IPR002575">
    <property type="entry name" value="Aminoglycoside_PTrfase"/>
</dbReference>
<dbReference type="Gene3D" id="3.90.1200.10">
    <property type="match status" value="1"/>
</dbReference>
<feature type="domain" description="Aminoglycoside phosphotransferase" evidence="1">
    <location>
        <begin position="63"/>
        <end position="274"/>
    </location>
</feature>
<dbReference type="SUPFAM" id="SSF56112">
    <property type="entry name" value="Protein kinase-like (PK-like)"/>
    <property type="match status" value="1"/>
</dbReference>